<evidence type="ECO:0000313" key="2">
    <source>
        <dbReference type="EMBL" id="CAD1827310.1"/>
    </source>
</evidence>
<gene>
    <name evidence="2" type="ORF">CB5_LOCUS10521</name>
</gene>
<dbReference type="AlphaFoldDB" id="A0A6V7P8Z6"/>
<feature type="domain" description="Tf2-1-like SH3-like" evidence="1">
    <location>
        <begin position="6"/>
        <end position="56"/>
    </location>
</feature>
<dbReference type="InterPro" id="IPR016197">
    <property type="entry name" value="Chromo-like_dom_sf"/>
</dbReference>
<dbReference type="PANTHER" id="PTHR46148">
    <property type="entry name" value="CHROMO DOMAIN-CONTAINING PROTEIN"/>
    <property type="match status" value="1"/>
</dbReference>
<proteinExistence type="predicted"/>
<reference evidence="2" key="1">
    <citation type="submission" date="2020-07" db="EMBL/GenBank/DDBJ databases">
        <authorList>
            <person name="Lin J."/>
        </authorList>
    </citation>
    <scope>NUCLEOTIDE SEQUENCE</scope>
</reference>
<evidence type="ECO:0000259" key="1">
    <source>
        <dbReference type="Pfam" id="PF24626"/>
    </source>
</evidence>
<organism evidence="2">
    <name type="scientific">Ananas comosus var. bracteatus</name>
    <name type="common">red pineapple</name>
    <dbReference type="NCBI Taxonomy" id="296719"/>
    <lineage>
        <taxon>Eukaryota</taxon>
        <taxon>Viridiplantae</taxon>
        <taxon>Streptophyta</taxon>
        <taxon>Embryophyta</taxon>
        <taxon>Tracheophyta</taxon>
        <taxon>Spermatophyta</taxon>
        <taxon>Magnoliopsida</taxon>
        <taxon>Liliopsida</taxon>
        <taxon>Poales</taxon>
        <taxon>Bromeliaceae</taxon>
        <taxon>Bromelioideae</taxon>
        <taxon>Ananas</taxon>
    </lineage>
</organism>
<name>A0A6V7P8Z6_ANACO</name>
<dbReference type="InterPro" id="IPR056924">
    <property type="entry name" value="SH3_Tf2-1"/>
</dbReference>
<dbReference type="PANTHER" id="PTHR46148:SF60">
    <property type="entry name" value="CHROMO DOMAIN-CONTAINING PROTEIN"/>
    <property type="match status" value="1"/>
</dbReference>
<protein>
    <recommendedName>
        <fullName evidence="1">Tf2-1-like SH3-like domain-containing protein</fullName>
    </recommendedName>
</protein>
<accession>A0A6V7P8Z6</accession>
<sequence>MRGVKRFGVRGKLSPCYIGPFEILERVGAVAYKLALPPSLAGVHNVFHVSQLRKYVYDPDHILSYIPIELQEDMTYEEFPAYIVDREVRKLWNREIPYVKIHWSEHGDREETWELESEMRECHPHLFDELN</sequence>
<dbReference type="EMBL" id="LR862146">
    <property type="protein sequence ID" value="CAD1827310.1"/>
    <property type="molecule type" value="Genomic_DNA"/>
</dbReference>
<dbReference type="SUPFAM" id="SSF54160">
    <property type="entry name" value="Chromo domain-like"/>
    <property type="match status" value="1"/>
</dbReference>
<dbReference type="Pfam" id="PF24626">
    <property type="entry name" value="SH3_Tf2-1"/>
    <property type="match status" value="1"/>
</dbReference>